<keyword evidence="2 3" id="KW-0732">Signal</keyword>
<gene>
    <name evidence="5" type="ordered locus">A2cp1_1820</name>
</gene>
<evidence type="ECO:0000313" key="6">
    <source>
        <dbReference type="Proteomes" id="UP000007089"/>
    </source>
</evidence>
<dbReference type="CDD" id="cd06327">
    <property type="entry name" value="PBP1_SBP-like"/>
    <property type="match status" value="1"/>
</dbReference>
<evidence type="ECO:0000256" key="1">
    <source>
        <dbReference type="ARBA" id="ARBA00010062"/>
    </source>
</evidence>
<feature type="domain" description="Leucine-binding protein" evidence="4">
    <location>
        <begin position="30"/>
        <end position="367"/>
    </location>
</feature>
<dbReference type="RefSeq" id="WP_012633084.1">
    <property type="nucleotide sequence ID" value="NC_011891.1"/>
</dbReference>
<dbReference type="AlphaFoldDB" id="B8J6I1"/>
<keyword evidence="5" id="KW-0675">Receptor</keyword>
<dbReference type="KEGG" id="acp:A2cp1_1820"/>
<comment type="similarity">
    <text evidence="1">Belongs to the leucine-binding protein family.</text>
</comment>
<dbReference type="InterPro" id="IPR051010">
    <property type="entry name" value="BCAA_transport"/>
</dbReference>
<dbReference type="Pfam" id="PF13458">
    <property type="entry name" value="Peripla_BP_6"/>
    <property type="match status" value="1"/>
</dbReference>
<sequence>MHRFALALVTAGLAAGAAPAPAAEKLSDGKVKLGVLTDMTGYYADLAGPGSVVAARIAVEDFGGKVLGKPVELVSADHQLKADVASNIARKWIDEGQVDAIVDLVSSSTAGAVMPVAAEKKRITLLSGPGTTAFTGEKCTRYNVHYTYNNWALANGTGREVVKQGGDSWFFLTADYIFGKSLEEDTTKVVKAAGGKVLGAARYPSPGTTDFSSYLLQAQGSGAKIVGLANAGADTVNSIRQAEEFGITPKQSLAGLLVFITDVHSLGLEAAKGMYLTTAFYWDLNDETRKWSRRFFQKHGKMPTMVQAGVYSSVMHYLKAVQAAGTDDADAVMAKMRETPVSDFFAKNARIGPDGLLRHDMYLARVKAPKDSKQPWDYYQIVKTIPAAEAFPSVEAQACPLAKR</sequence>
<keyword evidence="6" id="KW-1185">Reference proteome</keyword>
<dbReference type="HOGENOM" id="CLU_027128_1_0_7"/>
<feature type="signal peptide" evidence="3">
    <location>
        <begin position="1"/>
        <end position="22"/>
    </location>
</feature>
<evidence type="ECO:0000259" key="4">
    <source>
        <dbReference type="Pfam" id="PF13458"/>
    </source>
</evidence>
<organism evidence="5 6">
    <name type="scientific">Anaeromyxobacter dehalogenans (strain ATCC BAA-258 / DSM 21875 / 2CP-1)</name>
    <dbReference type="NCBI Taxonomy" id="455488"/>
    <lineage>
        <taxon>Bacteria</taxon>
        <taxon>Pseudomonadati</taxon>
        <taxon>Myxococcota</taxon>
        <taxon>Myxococcia</taxon>
        <taxon>Myxococcales</taxon>
        <taxon>Cystobacterineae</taxon>
        <taxon>Anaeromyxobacteraceae</taxon>
        <taxon>Anaeromyxobacter</taxon>
    </lineage>
</organism>
<protein>
    <submittedName>
        <fullName evidence="5">Extracellular ligand-binding receptor</fullName>
    </submittedName>
</protein>
<evidence type="ECO:0000256" key="2">
    <source>
        <dbReference type="ARBA" id="ARBA00022729"/>
    </source>
</evidence>
<proteinExistence type="inferred from homology"/>
<reference evidence="5" key="1">
    <citation type="submission" date="2009-01" db="EMBL/GenBank/DDBJ databases">
        <title>Complete sequence of Anaeromyxobacter dehalogenans 2CP-1.</title>
        <authorList>
            <consortium name="US DOE Joint Genome Institute"/>
            <person name="Lucas S."/>
            <person name="Copeland A."/>
            <person name="Lapidus A."/>
            <person name="Glavina del Rio T."/>
            <person name="Dalin E."/>
            <person name="Tice H."/>
            <person name="Bruce D."/>
            <person name="Goodwin L."/>
            <person name="Pitluck S."/>
            <person name="Saunders E."/>
            <person name="Brettin T."/>
            <person name="Detter J.C."/>
            <person name="Han C."/>
            <person name="Larimer F."/>
            <person name="Land M."/>
            <person name="Hauser L."/>
            <person name="Kyrpides N."/>
            <person name="Ovchinnikova G."/>
            <person name="Beliaev A.S."/>
            <person name="Richardson P."/>
        </authorList>
    </citation>
    <scope>NUCLEOTIDE SEQUENCE</scope>
    <source>
        <strain evidence="5">2CP-1</strain>
    </source>
</reference>
<dbReference type="EMBL" id="CP001359">
    <property type="protein sequence ID" value="ACL65162.1"/>
    <property type="molecule type" value="Genomic_DNA"/>
</dbReference>
<feature type="chain" id="PRO_5002874920" evidence="3">
    <location>
        <begin position="23"/>
        <end position="404"/>
    </location>
</feature>
<dbReference type="SUPFAM" id="SSF53822">
    <property type="entry name" value="Periplasmic binding protein-like I"/>
    <property type="match status" value="1"/>
</dbReference>
<dbReference type="Gene3D" id="3.40.50.2300">
    <property type="match status" value="2"/>
</dbReference>
<accession>B8J6I1</accession>
<dbReference type="InterPro" id="IPR028082">
    <property type="entry name" value="Peripla_BP_I"/>
</dbReference>
<dbReference type="PANTHER" id="PTHR30483">
    <property type="entry name" value="LEUCINE-SPECIFIC-BINDING PROTEIN"/>
    <property type="match status" value="1"/>
</dbReference>
<dbReference type="Proteomes" id="UP000007089">
    <property type="component" value="Chromosome"/>
</dbReference>
<evidence type="ECO:0000313" key="5">
    <source>
        <dbReference type="EMBL" id="ACL65162.1"/>
    </source>
</evidence>
<dbReference type="PANTHER" id="PTHR30483:SF6">
    <property type="entry name" value="PERIPLASMIC BINDING PROTEIN OF ABC TRANSPORTER FOR NATURAL AMINO ACIDS"/>
    <property type="match status" value="1"/>
</dbReference>
<dbReference type="InterPro" id="IPR028081">
    <property type="entry name" value="Leu-bd"/>
</dbReference>
<name>B8J6I1_ANAD2</name>
<evidence type="ECO:0000256" key="3">
    <source>
        <dbReference type="SAM" id="SignalP"/>
    </source>
</evidence>